<organism evidence="1 2">
    <name type="scientific">Virgisporangium aurantiacum</name>
    <dbReference type="NCBI Taxonomy" id="175570"/>
    <lineage>
        <taxon>Bacteria</taxon>
        <taxon>Bacillati</taxon>
        <taxon>Actinomycetota</taxon>
        <taxon>Actinomycetes</taxon>
        <taxon>Micromonosporales</taxon>
        <taxon>Micromonosporaceae</taxon>
        <taxon>Virgisporangium</taxon>
    </lineage>
</organism>
<evidence type="ECO:0000313" key="1">
    <source>
        <dbReference type="EMBL" id="GIJ53573.1"/>
    </source>
</evidence>
<dbReference type="InterPro" id="IPR025368">
    <property type="entry name" value="DUF4272"/>
</dbReference>
<dbReference type="RefSeq" id="WP_203987963.1">
    <property type="nucleotide sequence ID" value="NZ_BOPG01000008.1"/>
</dbReference>
<gene>
    <name evidence="1" type="ORF">Vau01_010890</name>
</gene>
<evidence type="ECO:0008006" key="3">
    <source>
        <dbReference type="Google" id="ProtNLM"/>
    </source>
</evidence>
<accession>A0A8J3Z1W3</accession>
<reference evidence="1" key="1">
    <citation type="submission" date="2021-01" db="EMBL/GenBank/DDBJ databases">
        <title>Whole genome shotgun sequence of Virgisporangium aurantiacum NBRC 16421.</title>
        <authorList>
            <person name="Komaki H."/>
            <person name="Tamura T."/>
        </authorList>
    </citation>
    <scope>NUCLEOTIDE SEQUENCE</scope>
    <source>
        <strain evidence="1">NBRC 16421</strain>
    </source>
</reference>
<protein>
    <recommendedName>
        <fullName evidence="3">DUF4272 domain-containing protein</fullName>
    </recommendedName>
</protein>
<dbReference type="AlphaFoldDB" id="A0A8J3Z1W3"/>
<dbReference type="Pfam" id="PF14094">
    <property type="entry name" value="DUF4272"/>
    <property type="match status" value="1"/>
</dbReference>
<comment type="caution">
    <text evidence="1">The sequence shown here is derived from an EMBL/GenBank/DDBJ whole genome shotgun (WGS) entry which is preliminary data.</text>
</comment>
<keyword evidence="2" id="KW-1185">Reference proteome</keyword>
<dbReference type="EMBL" id="BOPG01000008">
    <property type="protein sequence ID" value="GIJ53573.1"/>
    <property type="molecule type" value="Genomic_DNA"/>
</dbReference>
<evidence type="ECO:0000313" key="2">
    <source>
        <dbReference type="Proteomes" id="UP000612585"/>
    </source>
</evidence>
<proteinExistence type="predicted"/>
<dbReference type="Proteomes" id="UP000612585">
    <property type="component" value="Unassembled WGS sequence"/>
</dbReference>
<name>A0A8J3Z1W3_9ACTN</name>
<sequence>MTATAPDPLPVREANLRVLERLGLPVPADNFPMVWDPGDEMELRPRAELEARVAVLNIVLARSFGMPPKMAMEWLLDAHLVERLTRPEWHFVVADKGDQFSFALHLEAVYALGWVMGLTRDLDPCRASANGLVQRLPNLAEGETFASWRGRTLTAPREPGEVASQLDLHYCLDWAYLEAERRNLPLPGEVDSNAIGQRRWALEWAVVFHGPYHDAPLAWEEIDLSV</sequence>